<reference evidence="3" key="1">
    <citation type="submission" date="2016-09" db="EMBL/GenBank/DDBJ databases">
        <authorList>
            <person name="Varghese N."/>
            <person name="Submissions S."/>
        </authorList>
    </citation>
    <scope>NUCLEOTIDE SEQUENCE [LARGE SCALE GENOMIC DNA]</scope>
    <source>
        <strain evidence="3">25nlg</strain>
    </source>
</reference>
<evidence type="ECO:0000313" key="3">
    <source>
        <dbReference type="Proteomes" id="UP000242662"/>
    </source>
</evidence>
<feature type="transmembrane region" description="Helical" evidence="1">
    <location>
        <begin position="12"/>
        <end position="28"/>
    </location>
</feature>
<evidence type="ECO:0000256" key="1">
    <source>
        <dbReference type="SAM" id="Phobius"/>
    </source>
</evidence>
<name>A0A1G6GM11_9BACI</name>
<dbReference type="Proteomes" id="UP000242662">
    <property type="component" value="Unassembled WGS sequence"/>
</dbReference>
<proteinExistence type="predicted"/>
<keyword evidence="3" id="KW-1185">Reference proteome</keyword>
<dbReference type="EMBL" id="FMYM01000001">
    <property type="protein sequence ID" value="SDB82206.1"/>
    <property type="molecule type" value="Genomic_DNA"/>
</dbReference>
<accession>A0A1G6GM11</accession>
<sequence length="195" mass="22119">MIVVSEGWFQTGLILLMCLLLAGSLIIVRRKLRRSKKQVAGKKEAAATFLTCVMVVTLYFAISLSFPRAFYADLLLSESKTQLITRESMRYMSFSPVFKLYVIERGPIIRPAQEMSVSIETNDYTPLYTYAKKYEHIVRSDQSIDMQAYVDAVIVPELAKLDDESLTLTELKTALPHHTFTFIENMDVEGGDGDE</sequence>
<dbReference type="STRING" id="1464122.SAMN05421737_101156"/>
<keyword evidence="1" id="KW-0472">Membrane</keyword>
<evidence type="ECO:0000313" key="2">
    <source>
        <dbReference type="EMBL" id="SDB82206.1"/>
    </source>
</evidence>
<dbReference type="AlphaFoldDB" id="A0A1G6GM11"/>
<feature type="transmembrane region" description="Helical" evidence="1">
    <location>
        <begin position="49"/>
        <end position="71"/>
    </location>
</feature>
<gene>
    <name evidence="2" type="ORF">SAMN05421737_101156</name>
</gene>
<protein>
    <submittedName>
        <fullName evidence="2">Uncharacterized protein</fullName>
    </submittedName>
</protein>
<keyword evidence="1" id="KW-0812">Transmembrane</keyword>
<organism evidence="2 3">
    <name type="scientific">Shouchella lonarensis</name>
    <dbReference type="NCBI Taxonomy" id="1464122"/>
    <lineage>
        <taxon>Bacteria</taxon>
        <taxon>Bacillati</taxon>
        <taxon>Bacillota</taxon>
        <taxon>Bacilli</taxon>
        <taxon>Bacillales</taxon>
        <taxon>Bacillaceae</taxon>
        <taxon>Shouchella</taxon>
    </lineage>
</organism>
<keyword evidence="1" id="KW-1133">Transmembrane helix</keyword>